<dbReference type="InterPro" id="IPR032834">
    <property type="entry name" value="NatK-like_C"/>
</dbReference>
<dbReference type="GO" id="GO:0042802">
    <property type="term" value="F:identical protein binding"/>
    <property type="evidence" value="ECO:0007669"/>
    <property type="project" value="TreeGrafter"/>
</dbReference>
<keyword evidence="3" id="KW-0547">Nucleotide-binding</keyword>
<feature type="transmembrane region" description="Helical" evidence="1">
    <location>
        <begin position="113"/>
        <end position="130"/>
    </location>
</feature>
<keyword evidence="3" id="KW-0067">ATP-binding</keyword>
<dbReference type="PANTHER" id="PTHR40448">
    <property type="entry name" value="TWO-COMPONENT SENSOR HISTIDINE KINASE"/>
    <property type="match status" value="1"/>
</dbReference>
<dbReference type="Pfam" id="PF14501">
    <property type="entry name" value="HATPase_c_5"/>
    <property type="match status" value="1"/>
</dbReference>
<feature type="transmembrane region" description="Helical" evidence="1">
    <location>
        <begin position="34"/>
        <end position="50"/>
    </location>
</feature>
<evidence type="ECO:0000259" key="2">
    <source>
        <dbReference type="Pfam" id="PF14501"/>
    </source>
</evidence>
<dbReference type="InterPro" id="IPR036890">
    <property type="entry name" value="HATPase_C_sf"/>
</dbReference>
<dbReference type="SUPFAM" id="SSF55874">
    <property type="entry name" value="ATPase domain of HSP90 chaperone/DNA topoisomerase II/histidine kinase"/>
    <property type="match status" value="1"/>
</dbReference>
<evidence type="ECO:0000313" key="3">
    <source>
        <dbReference type="EMBL" id="RHL81281.1"/>
    </source>
</evidence>
<name>A0A396FHF1_9FIRM</name>
<dbReference type="Proteomes" id="UP000266698">
    <property type="component" value="Unassembled WGS sequence"/>
</dbReference>
<protein>
    <submittedName>
        <fullName evidence="3">ATP-binding protein</fullName>
    </submittedName>
</protein>
<gene>
    <name evidence="3" type="ORF">DW001_04140</name>
</gene>
<evidence type="ECO:0000256" key="1">
    <source>
        <dbReference type="SAM" id="Phobius"/>
    </source>
</evidence>
<dbReference type="EMBL" id="QRPB01000004">
    <property type="protein sequence ID" value="RHL81281.1"/>
    <property type="molecule type" value="Genomic_DNA"/>
</dbReference>
<reference evidence="3 4" key="1">
    <citation type="submission" date="2018-08" db="EMBL/GenBank/DDBJ databases">
        <title>A genome reference for cultivated species of the human gut microbiota.</title>
        <authorList>
            <person name="Zou Y."/>
            <person name="Xue W."/>
            <person name="Luo G."/>
        </authorList>
    </citation>
    <scope>NUCLEOTIDE SEQUENCE [LARGE SCALE GENOMIC DNA]</scope>
    <source>
        <strain evidence="3 4">AF36-2BH</strain>
    </source>
</reference>
<feature type="transmembrane region" description="Helical" evidence="1">
    <location>
        <begin position="179"/>
        <end position="202"/>
    </location>
</feature>
<feature type="domain" description="Sensor histidine kinase NatK-like C-terminal" evidence="2">
    <location>
        <begin position="321"/>
        <end position="420"/>
    </location>
</feature>
<feature type="transmembrane region" description="Helical" evidence="1">
    <location>
        <begin position="6"/>
        <end position="22"/>
    </location>
</feature>
<evidence type="ECO:0000313" key="4">
    <source>
        <dbReference type="Proteomes" id="UP000266698"/>
    </source>
</evidence>
<dbReference type="GO" id="GO:0005524">
    <property type="term" value="F:ATP binding"/>
    <property type="evidence" value="ECO:0007669"/>
    <property type="project" value="UniProtKB-KW"/>
</dbReference>
<dbReference type="Gene3D" id="3.30.565.10">
    <property type="entry name" value="Histidine kinase-like ATPase, C-terminal domain"/>
    <property type="match status" value="1"/>
</dbReference>
<dbReference type="RefSeq" id="WP_118375057.1">
    <property type="nucleotide sequence ID" value="NZ_QRPB01000004.1"/>
</dbReference>
<keyword evidence="1" id="KW-1133">Transmembrane helix</keyword>
<keyword evidence="1" id="KW-0472">Membrane</keyword>
<sequence length="429" mass="49413">MRVLLYILIIIEYISFYYVFFGKRQFGKGKWSKWICLGIDLFSIVFLLNVNQMGLVLVLALIGAIINVSALFDITFMENLKLFLLCYPMLTILESIIQYGLNYYLELNNRSITIIYTIIIIGITWIYYALAGRKIEKSSFVLPTAISLLLSAVLFIIVAMITYFTYALTEILHTANGKLGLGLVTVGGGIIFILVLLMIYYFNSQQRFQLENKMLEKYNEQQREYFEQLLEKEQKTKQIRHDIIAELVEIKNLNDSKEYNKLDEFLEDMLNEISGISNSDYDVGNEIINTILNYYLSPIKTACKITVKGYIPDELSIMRRDLCIIVSNLIKNAVEAVETVESSHRYITVVIKSGKIFLDIKINNSCNRADGIFVDGKITTSKKDKNNHGFGMKNIENVVKKYDGDYTYGKENNDFWAEVRVKNNRSSKK</sequence>
<comment type="caution">
    <text evidence="3">The sequence shown here is derived from an EMBL/GenBank/DDBJ whole genome shotgun (WGS) entry which is preliminary data.</text>
</comment>
<dbReference type="PANTHER" id="PTHR40448:SF1">
    <property type="entry name" value="TWO-COMPONENT SENSOR HISTIDINE KINASE"/>
    <property type="match status" value="1"/>
</dbReference>
<feature type="transmembrane region" description="Helical" evidence="1">
    <location>
        <begin position="142"/>
        <end position="167"/>
    </location>
</feature>
<accession>A0A396FHF1</accession>
<dbReference type="AlphaFoldDB" id="A0A396FHF1"/>
<organism evidence="3 4">
    <name type="scientific">Agathobacter rectalis</name>
    <dbReference type="NCBI Taxonomy" id="39491"/>
    <lineage>
        <taxon>Bacteria</taxon>
        <taxon>Bacillati</taxon>
        <taxon>Bacillota</taxon>
        <taxon>Clostridia</taxon>
        <taxon>Lachnospirales</taxon>
        <taxon>Lachnospiraceae</taxon>
        <taxon>Agathobacter</taxon>
    </lineage>
</organism>
<keyword evidence="1" id="KW-0812">Transmembrane</keyword>
<feature type="transmembrane region" description="Helical" evidence="1">
    <location>
        <begin position="82"/>
        <end position="101"/>
    </location>
</feature>
<feature type="transmembrane region" description="Helical" evidence="1">
    <location>
        <begin position="56"/>
        <end position="75"/>
    </location>
</feature>
<proteinExistence type="predicted"/>